<dbReference type="PANTHER" id="PTHR35186">
    <property type="entry name" value="ANK_REP_REGION DOMAIN-CONTAINING PROTEIN"/>
    <property type="match status" value="1"/>
</dbReference>
<organism evidence="3 4">
    <name type="scientific">Clohesyomyces aquaticus</name>
    <dbReference type="NCBI Taxonomy" id="1231657"/>
    <lineage>
        <taxon>Eukaryota</taxon>
        <taxon>Fungi</taxon>
        <taxon>Dikarya</taxon>
        <taxon>Ascomycota</taxon>
        <taxon>Pezizomycotina</taxon>
        <taxon>Dothideomycetes</taxon>
        <taxon>Pleosporomycetidae</taxon>
        <taxon>Pleosporales</taxon>
        <taxon>Lindgomycetaceae</taxon>
        <taxon>Clohesyomyces</taxon>
    </lineage>
</organism>
<name>A0A1Y1ZSG7_9PLEO</name>
<feature type="chain" id="PRO_5012327460" description="DUF7580 domain-containing protein" evidence="1">
    <location>
        <begin position="21"/>
        <end position="577"/>
    </location>
</feature>
<evidence type="ECO:0000256" key="1">
    <source>
        <dbReference type="SAM" id="SignalP"/>
    </source>
</evidence>
<keyword evidence="1" id="KW-0732">Signal</keyword>
<reference evidence="3 4" key="1">
    <citation type="submission" date="2016-07" db="EMBL/GenBank/DDBJ databases">
        <title>Pervasive Adenine N6-methylation of Active Genes in Fungi.</title>
        <authorList>
            <consortium name="DOE Joint Genome Institute"/>
            <person name="Mondo S.J."/>
            <person name="Dannebaum R.O."/>
            <person name="Kuo R.C."/>
            <person name="Labutti K."/>
            <person name="Haridas S."/>
            <person name="Kuo A."/>
            <person name="Salamov A."/>
            <person name="Ahrendt S.R."/>
            <person name="Lipzen A."/>
            <person name="Sullivan W."/>
            <person name="Andreopoulos W.B."/>
            <person name="Clum A."/>
            <person name="Lindquist E."/>
            <person name="Daum C."/>
            <person name="Ramamoorthy G.K."/>
            <person name="Gryganskyi A."/>
            <person name="Culley D."/>
            <person name="Magnuson J.K."/>
            <person name="James T.Y."/>
            <person name="O'Malley M.A."/>
            <person name="Stajich J.E."/>
            <person name="Spatafora J.W."/>
            <person name="Visel A."/>
            <person name="Grigoriev I.V."/>
        </authorList>
    </citation>
    <scope>NUCLEOTIDE SEQUENCE [LARGE SCALE GENOMIC DNA]</scope>
    <source>
        <strain evidence="3 4">CBS 115471</strain>
    </source>
</reference>
<evidence type="ECO:0000313" key="4">
    <source>
        <dbReference type="Proteomes" id="UP000193144"/>
    </source>
</evidence>
<feature type="domain" description="DUF7580" evidence="2">
    <location>
        <begin position="195"/>
        <end position="570"/>
    </location>
</feature>
<sequence length="577" mass="65899">MSGFEVAGVVLASLPLIVNALEHYAEGIATAKRFWSYKSEVRSLILQVNTERGIFINTLEQLLTGIVRGEHMAEFLTRRELWQDKEVEQKLKDRLRGAYAIYLGNVRGMDAELRRMMQKLVLGPDGKPQFTDPGTFKQEIRRLKFSISKSEYAEILGNLKHYNQQLARLTKQSLDLEPTRSTEGKKRCPNFKALQMCTRNLYSTIKQGWCCGCPGHAVNLRLENRTAKYSTDDEFLEMTPFRVVFSYTTSSSSSTSMWDWKEADIRWIVEKPIQNTPLQTCASNTPFSAPSSTTRKVRFQQVQFQSTTSSSNSTQTQTQTRTQTTIASATYEQIQDLCKSMANLKQPHRELCIGYLVDSLKRKHGIYVLEPPAAYHQPQPQSEPPWATYSLKETQLDKLRIAVDLASSVLQLYKTPWLEERMAHDSIFFIHRPGVSLYDHPYVCRKFAPQIGSSGTSTSSVTTAPCRVIRNQTLFTLGLLLIELWYGKCIEELCEPCDLMCQGTPGVEWCTAERLVENDIEFEAGICYSEAVRRCIRCDFDRKDLDLNEESFQEVVYDRVVASLERTLQQFTGNSLD</sequence>
<comment type="caution">
    <text evidence="3">The sequence shown here is derived from an EMBL/GenBank/DDBJ whole genome shotgun (WGS) entry which is preliminary data.</text>
</comment>
<evidence type="ECO:0000259" key="2">
    <source>
        <dbReference type="Pfam" id="PF24476"/>
    </source>
</evidence>
<protein>
    <recommendedName>
        <fullName evidence="2">DUF7580 domain-containing protein</fullName>
    </recommendedName>
</protein>
<dbReference type="Pfam" id="PF24476">
    <property type="entry name" value="DUF7580"/>
    <property type="match status" value="1"/>
</dbReference>
<dbReference type="EMBL" id="MCFA01000044">
    <property type="protein sequence ID" value="ORY13201.1"/>
    <property type="molecule type" value="Genomic_DNA"/>
</dbReference>
<dbReference type="AlphaFoldDB" id="A0A1Y1ZSG7"/>
<evidence type="ECO:0000313" key="3">
    <source>
        <dbReference type="EMBL" id="ORY13201.1"/>
    </source>
</evidence>
<accession>A0A1Y1ZSG7</accession>
<proteinExistence type="predicted"/>
<feature type="signal peptide" evidence="1">
    <location>
        <begin position="1"/>
        <end position="20"/>
    </location>
</feature>
<dbReference type="OrthoDB" id="3565018at2759"/>
<keyword evidence="4" id="KW-1185">Reference proteome</keyword>
<dbReference type="InterPro" id="IPR056002">
    <property type="entry name" value="DUF7580"/>
</dbReference>
<dbReference type="Proteomes" id="UP000193144">
    <property type="component" value="Unassembled WGS sequence"/>
</dbReference>
<dbReference type="STRING" id="1231657.A0A1Y1ZSG7"/>
<gene>
    <name evidence="3" type="ORF">BCR34DRAFT_623972</name>
</gene>
<dbReference type="PANTHER" id="PTHR35186:SF4">
    <property type="entry name" value="PRION-INHIBITION AND PROPAGATION HELO DOMAIN-CONTAINING PROTEIN"/>
    <property type="match status" value="1"/>
</dbReference>